<protein>
    <recommendedName>
        <fullName evidence="1">PIN domain-containing protein</fullName>
    </recommendedName>
</protein>
<feature type="domain" description="PIN" evidence="1">
    <location>
        <begin position="7"/>
        <end position="50"/>
    </location>
</feature>
<dbReference type="AlphaFoldDB" id="A0A831PKM7"/>
<gene>
    <name evidence="2" type="ORF">ENN90_15490</name>
</gene>
<proteinExistence type="predicted"/>
<dbReference type="Pfam" id="PF10130">
    <property type="entry name" value="PIN_2"/>
    <property type="match status" value="1"/>
</dbReference>
<comment type="caution">
    <text evidence="2">The sequence shown here is derived from an EMBL/GenBank/DDBJ whole genome shotgun (WGS) entry which is preliminary data.</text>
</comment>
<dbReference type="Proteomes" id="UP000886047">
    <property type="component" value="Unassembled WGS sequence"/>
</dbReference>
<sequence length="84" mass="9750">MNFNSVVVDTNLIFSALIPKSSKIREILFDTNLTFYSPNYLISEVYKHKDIVALAIDLEIPFWTGDKKLKEGLEKKGYSNFFNR</sequence>
<dbReference type="SUPFAM" id="SSF88723">
    <property type="entry name" value="PIN domain-like"/>
    <property type="match status" value="1"/>
</dbReference>
<organism evidence="2">
    <name type="scientific">Mariniphaga anaerophila</name>
    <dbReference type="NCBI Taxonomy" id="1484053"/>
    <lineage>
        <taxon>Bacteria</taxon>
        <taxon>Pseudomonadati</taxon>
        <taxon>Bacteroidota</taxon>
        <taxon>Bacteroidia</taxon>
        <taxon>Marinilabiliales</taxon>
        <taxon>Prolixibacteraceae</taxon>
        <taxon>Mariniphaga</taxon>
    </lineage>
</organism>
<dbReference type="InterPro" id="IPR002716">
    <property type="entry name" value="PIN_dom"/>
</dbReference>
<dbReference type="InterPro" id="IPR029060">
    <property type="entry name" value="PIN-like_dom_sf"/>
</dbReference>
<evidence type="ECO:0000259" key="1">
    <source>
        <dbReference type="Pfam" id="PF10130"/>
    </source>
</evidence>
<accession>A0A831PKM7</accession>
<name>A0A831PKM7_9BACT</name>
<evidence type="ECO:0000313" key="2">
    <source>
        <dbReference type="EMBL" id="HDR52999.1"/>
    </source>
</evidence>
<reference evidence="2" key="1">
    <citation type="journal article" date="2020" name="mSystems">
        <title>Genome- and Community-Level Interaction Insights into Carbon Utilization and Element Cycling Functions of Hydrothermarchaeota in Hydrothermal Sediment.</title>
        <authorList>
            <person name="Zhou Z."/>
            <person name="Liu Y."/>
            <person name="Xu W."/>
            <person name="Pan J."/>
            <person name="Luo Z.H."/>
            <person name="Li M."/>
        </authorList>
    </citation>
    <scope>NUCLEOTIDE SEQUENCE [LARGE SCALE GENOMIC DNA]</scope>
    <source>
        <strain evidence="2">SpSt-1217</strain>
    </source>
</reference>
<dbReference type="EMBL" id="DSDK01000869">
    <property type="protein sequence ID" value="HDR52999.1"/>
    <property type="molecule type" value="Genomic_DNA"/>
</dbReference>